<protein>
    <recommendedName>
        <fullName evidence="3">RxLR effector protein</fullName>
    </recommendedName>
</protein>
<reference evidence="2" key="1">
    <citation type="submission" date="2014-11" db="EMBL/GenBank/DDBJ databases">
        <authorList>
            <person name="Otto D Thomas"/>
            <person name="Naeem Raeece"/>
        </authorList>
    </citation>
    <scope>NUCLEOTIDE SEQUENCE</scope>
</reference>
<organism evidence="2">
    <name type="scientific">Chromera velia CCMP2878</name>
    <dbReference type="NCBI Taxonomy" id="1169474"/>
    <lineage>
        <taxon>Eukaryota</taxon>
        <taxon>Sar</taxon>
        <taxon>Alveolata</taxon>
        <taxon>Colpodellida</taxon>
        <taxon>Chromeraceae</taxon>
        <taxon>Chromera</taxon>
    </lineage>
</organism>
<dbReference type="AlphaFoldDB" id="A0A0G4HIH7"/>
<dbReference type="EMBL" id="CDMZ01002806">
    <property type="protein sequence ID" value="CEM43974.1"/>
    <property type="molecule type" value="Genomic_DNA"/>
</dbReference>
<feature type="signal peptide" evidence="1">
    <location>
        <begin position="1"/>
        <end position="17"/>
    </location>
</feature>
<accession>A0A0G4HIH7</accession>
<evidence type="ECO:0000313" key="2">
    <source>
        <dbReference type="EMBL" id="CEM43974.1"/>
    </source>
</evidence>
<feature type="chain" id="PRO_5005191446" description="RxLR effector protein" evidence="1">
    <location>
        <begin position="18"/>
        <end position="200"/>
    </location>
</feature>
<sequence>MLSRFFVALSCTAVCSSGFVLLRPSTPRRSSLRLEATQNRESLENDLVSALSGSVGGEVSEDVIRNIVKESQYYPARAFQLLQRHLASEKYEEFRSKMGSWTGENAPAKNPVRENYTMDNSFERKTEATRIEPLQDPNFQGANNPLTAGEWWKPMAPSQEELEAAIAGLYHPDGKKWMQQYGQAYREKYREKMIAAIKGE</sequence>
<proteinExistence type="predicted"/>
<evidence type="ECO:0008006" key="3">
    <source>
        <dbReference type="Google" id="ProtNLM"/>
    </source>
</evidence>
<evidence type="ECO:0000256" key="1">
    <source>
        <dbReference type="SAM" id="SignalP"/>
    </source>
</evidence>
<name>A0A0G4HIH7_9ALVE</name>
<gene>
    <name evidence="2" type="ORF">Cvel_7005</name>
</gene>
<keyword evidence="1" id="KW-0732">Signal</keyword>
<dbReference type="VEuPathDB" id="CryptoDB:Cvel_7005"/>